<dbReference type="Proteomes" id="UP001501446">
    <property type="component" value="Unassembled WGS sequence"/>
</dbReference>
<evidence type="ECO:0008006" key="4">
    <source>
        <dbReference type="Google" id="ProtNLM"/>
    </source>
</evidence>
<organism evidence="2 3">
    <name type="scientific">Kocuria gwangalliensis</name>
    <dbReference type="NCBI Taxonomy" id="501592"/>
    <lineage>
        <taxon>Bacteria</taxon>
        <taxon>Bacillati</taxon>
        <taxon>Actinomycetota</taxon>
        <taxon>Actinomycetes</taxon>
        <taxon>Micrococcales</taxon>
        <taxon>Micrococcaceae</taxon>
        <taxon>Kocuria</taxon>
    </lineage>
</organism>
<proteinExistence type="predicted"/>
<comment type="caution">
    <text evidence="2">The sequence shown here is derived from an EMBL/GenBank/DDBJ whole genome shotgun (WGS) entry which is preliminary data.</text>
</comment>
<feature type="compositionally biased region" description="Basic and acidic residues" evidence="1">
    <location>
        <begin position="170"/>
        <end position="185"/>
    </location>
</feature>
<dbReference type="InterPro" id="IPR021391">
    <property type="entry name" value="DUF3027"/>
</dbReference>
<protein>
    <recommendedName>
        <fullName evidence="4">DUF3027 domain-containing protein</fullName>
    </recommendedName>
</protein>
<name>A0ABP8XJ33_9MICC</name>
<sequence>MSEVTTNPAEDVAQVAQQAAAVTARRRNPKQDPTLAQAVETARKAVVESAGEENIGEHLGIEVHEDRLLTHLFDCTMAGYPGWTWFATVARAPRTKLVTVCEVGLLAGETSLLAPEWVPWEERMQAVNDQHEAEGEDSSSGSSSEDTDAAEDSRVTVTADEGPVAGPPADHSEADQAQHENEESS</sequence>
<feature type="region of interest" description="Disordered" evidence="1">
    <location>
        <begin position="128"/>
        <end position="185"/>
    </location>
</feature>
<keyword evidence="3" id="KW-1185">Reference proteome</keyword>
<reference evidence="3" key="1">
    <citation type="journal article" date="2019" name="Int. J. Syst. Evol. Microbiol.">
        <title>The Global Catalogue of Microorganisms (GCM) 10K type strain sequencing project: providing services to taxonomists for standard genome sequencing and annotation.</title>
        <authorList>
            <consortium name="The Broad Institute Genomics Platform"/>
            <consortium name="The Broad Institute Genome Sequencing Center for Infectious Disease"/>
            <person name="Wu L."/>
            <person name="Ma J."/>
        </authorList>
    </citation>
    <scope>NUCLEOTIDE SEQUENCE [LARGE SCALE GENOMIC DNA]</scope>
    <source>
        <strain evidence="3">JCM 18958</strain>
    </source>
</reference>
<dbReference type="Pfam" id="PF11228">
    <property type="entry name" value="DUF3027"/>
    <property type="match status" value="1"/>
</dbReference>
<evidence type="ECO:0000313" key="3">
    <source>
        <dbReference type="Proteomes" id="UP001501446"/>
    </source>
</evidence>
<dbReference type="EMBL" id="BAABLN010000071">
    <property type="protein sequence ID" value="GAA4707922.1"/>
    <property type="molecule type" value="Genomic_DNA"/>
</dbReference>
<dbReference type="RefSeq" id="WP_345311937.1">
    <property type="nucleotide sequence ID" value="NZ_BAABLN010000071.1"/>
</dbReference>
<evidence type="ECO:0000313" key="2">
    <source>
        <dbReference type="EMBL" id="GAA4707922.1"/>
    </source>
</evidence>
<evidence type="ECO:0000256" key="1">
    <source>
        <dbReference type="SAM" id="MobiDB-lite"/>
    </source>
</evidence>
<gene>
    <name evidence="2" type="ORF">GCM10025781_28270</name>
</gene>
<accession>A0ABP8XJ33</accession>